<keyword evidence="3" id="KW-0479">Metal-binding</keyword>
<dbReference type="EC" id="1.13.11.-" evidence="7"/>
<dbReference type="GO" id="GO:0008270">
    <property type="term" value="F:zinc ion binding"/>
    <property type="evidence" value="ECO:0007669"/>
    <property type="project" value="InterPro"/>
</dbReference>
<keyword evidence="8" id="KW-1185">Reference proteome</keyword>
<evidence type="ECO:0000256" key="3">
    <source>
        <dbReference type="ARBA" id="ARBA00022723"/>
    </source>
</evidence>
<feature type="domain" description="Extradiol ring-cleavage dioxygenase class III enzyme subunit B" evidence="6">
    <location>
        <begin position="38"/>
        <end position="235"/>
    </location>
</feature>
<dbReference type="PANTHER" id="PTHR30096">
    <property type="entry name" value="4,5-DOPA DIOXYGENASE EXTRADIOL-LIKE PROTEIN"/>
    <property type="match status" value="1"/>
</dbReference>
<evidence type="ECO:0000313" key="8">
    <source>
        <dbReference type="Proteomes" id="UP000587760"/>
    </source>
</evidence>
<dbReference type="PANTHER" id="PTHR30096:SF0">
    <property type="entry name" value="4,5-DOPA DIOXYGENASE EXTRADIOL-LIKE PROTEIN"/>
    <property type="match status" value="1"/>
</dbReference>
<protein>
    <submittedName>
        <fullName evidence="7">4,5-DOPA dioxygenase extradiol</fullName>
        <ecNumber evidence="7">1.13.11.-</ecNumber>
    </submittedName>
</protein>
<evidence type="ECO:0000256" key="5">
    <source>
        <dbReference type="ARBA" id="ARBA00023002"/>
    </source>
</evidence>
<keyword evidence="4" id="KW-0862">Zinc</keyword>
<dbReference type="EMBL" id="JACHGJ010000002">
    <property type="protein sequence ID" value="MBB6480063.1"/>
    <property type="molecule type" value="Genomic_DNA"/>
</dbReference>
<dbReference type="PIRSF" id="PIRSF006157">
    <property type="entry name" value="Doxgns_DODA"/>
    <property type="match status" value="1"/>
</dbReference>
<keyword evidence="5 7" id="KW-0560">Oxidoreductase</keyword>
<evidence type="ECO:0000259" key="6">
    <source>
        <dbReference type="Pfam" id="PF02900"/>
    </source>
</evidence>
<dbReference type="CDD" id="cd07363">
    <property type="entry name" value="45_DOPA_Dioxygenase"/>
    <property type="match status" value="1"/>
</dbReference>
<dbReference type="NCBIfam" id="NF007914">
    <property type="entry name" value="PRK10628.1"/>
    <property type="match status" value="1"/>
</dbReference>
<organism evidence="7 8">
    <name type="scientific">Spirochaeta isovalerica</name>
    <dbReference type="NCBI Taxonomy" id="150"/>
    <lineage>
        <taxon>Bacteria</taxon>
        <taxon>Pseudomonadati</taxon>
        <taxon>Spirochaetota</taxon>
        <taxon>Spirochaetia</taxon>
        <taxon>Spirochaetales</taxon>
        <taxon>Spirochaetaceae</taxon>
        <taxon>Spirochaeta</taxon>
    </lineage>
</organism>
<comment type="similarity">
    <text evidence="2">Belongs to the DODA-type extradiol aromatic ring-opening dioxygenase family.</text>
</comment>
<dbReference type="RefSeq" id="WP_184745860.1">
    <property type="nucleotide sequence ID" value="NZ_JACHGJ010000002.1"/>
</dbReference>
<dbReference type="GO" id="GO:0008198">
    <property type="term" value="F:ferrous iron binding"/>
    <property type="evidence" value="ECO:0007669"/>
    <property type="project" value="InterPro"/>
</dbReference>
<reference evidence="7 8" key="1">
    <citation type="submission" date="2020-08" db="EMBL/GenBank/DDBJ databases">
        <title>Genomic Encyclopedia of Type Strains, Phase IV (KMG-IV): sequencing the most valuable type-strain genomes for metagenomic binning, comparative biology and taxonomic classification.</title>
        <authorList>
            <person name="Goeker M."/>
        </authorList>
    </citation>
    <scope>NUCLEOTIDE SEQUENCE [LARGE SCALE GENOMIC DNA]</scope>
    <source>
        <strain evidence="7 8">DSM 2461</strain>
    </source>
</reference>
<accession>A0A841R859</accession>
<evidence type="ECO:0000256" key="4">
    <source>
        <dbReference type="ARBA" id="ARBA00022833"/>
    </source>
</evidence>
<evidence type="ECO:0000256" key="2">
    <source>
        <dbReference type="ARBA" id="ARBA00007581"/>
    </source>
</evidence>
<dbReference type="InterPro" id="IPR004183">
    <property type="entry name" value="Xdiol_dOase_suB"/>
</dbReference>
<dbReference type="InterPro" id="IPR014436">
    <property type="entry name" value="Extradiol_dOase_DODA"/>
</dbReference>
<proteinExistence type="inferred from homology"/>
<dbReference type="Pfam" id="PF02900">
    <property type="entry name" value="LigB"/>
    <property type="match status" value="1"/>
</dbReference>
<name>A0A841R859_9SPIO</name>
<comment type="cofactor">
    <cofactor evidence="1">
        <name>Zn(2+)</name>
        <dbReference type="ChEBI" id="CHEBI:29105"/>
    </cofactor>
</comment>
<evidence type="ECO:0000256" key="1">
    <source>
        <dbReference type="ARBA" id="ARBA00001947"/>
    </source>
</evidence>
<dbReference type="AlphaFoldDB" id="A0A841R859"/>
<sequence>MSKGRMPVLFAGHGSPDMTLGENRYTEKWRELGQLIGKAEAIVVVSAHWMTGGETLLTASPHPGTIYDFGGFPDELYRIRYNSPGHPALVEKIIEKLEGFNIKGDSERGYDHGSWTILRHMYPDADVPVIQLSLDLRQDGAWHFELGHKLRWLREEGVLLMGSGNIVHNLRMLTFPEMTAADWAVSFDEEVKNLILDGEYEKLKDYQALGEKAMQSITTAEHYLPLLYTLGLSDDKDRITFPIEGISFGTVSMRTVLFS</sequence>
<gene>
    <name evidence="7" type="ORF">HNR50_001721</name>
</gene>
<evidence type="ECO:0000313" key="7">
    <source>
        <dbReference type="EMBL" id="MBB6480063.1"/>
    </source>
</evidence>
<dbReference type="GO" id="GO:0016702">
    <property type="term" value="F:oxidoreductase activity, acting on single donors with incorporation of molecular oxygen, incorporation of two atoms of oxygen"/>
    <property type="evidence" value="ECO:0007669"/>
    <property type="project" value="UniProtKB-ARBA"/>
</dbReference>
<comment type="caution">
    <text evidence="7">The sequence shown here is derived from an EMBL/GenBank/DDBJ whole genome shotgun (WGS) entry which is preliminary data.</text>
</comment>
<dbReference type="SUPFAM" id="SSF53213">
    <property type="entry name" value="LigB-like"/>
    <property type="match status" value="1"/>
</dbReference>
<keyword evidence="7" id="KW-0223">Dioxygenase</keyword>
<dbReference type="Gene3D" id="3.40.830.10">
    <property type="entry name" value="LigB-like"/>
    <property type="match status" value="1"/>
</dbReference>
<dbReference type="Proteomes" id="UP000587760">
    <property type="component" value="Unassembled WGS sequence"/>
</dbReference>